<dbReference type="Gene3D" id="3.40.50.2300">
    <property type="match status" value="2"/>
</dbReference>
<keyword evidence="3" id="KW-1185">Reference proteome</keyword>
<protein>
    <recommendedName>
        <fullName evidence="4">ABC transporter substrate-binding protein</fullName>
    </recommendedName>
</protein>
<feature type="chain" id="PRO_5046217637" description="ABC transporter substrate-binding protein" evidence="1">
    <location>
        <begin position="26"/>
        <end position="323"/>
    </location>
</feature>
<evidence type="ECO:0008006" key="4">
    <source>
        <dbReference type="Google" id="ProtNLM"/>
    </source>
</evidence>
<evidence type="ECO:0000313" key="3">
    <source>
        <dbReference type="Proteomes" id="UP001162891"/>
    </source>
</evidence>
<feature type="signal peptide" evidence="1">
    <location>
        <begin position="1"/>
        <end position="25"/>
    </location>
</feature>
<evidence type="ECO:0000256" key="1">
    <source>
        <dbReference type="SAM" id="SignalP"/>
    </source>
</evidence>
<proteinExistence type="predicted"/>
<dbReference type="RefSeq" id="WP_248353096.1">
    <property type="nucleotide sequence ID" value="NZ_AP025591.1"/>
</dbReference>
<dbReference type="InterPro" id="IPR007487">
    <property type="entry name" value="ABC_transpt-TYRBP-like"/>
</dbReference>
<dbReference type="Proteomes" id="UP001162891">
    <property type="component" value="Chromosome"/>
</dbReference>
<keyword evidence="1" id="KW-0732">Signal</keyword>
<dbReference type="EMBL" id="AP025591">
    <property type="protein sequence ID" value="BDG04650.1"/>
    <property type="molecule type" value="Genomic_DNA"/>
</dbReference>
<accession>A0ABM7WYV0</accession>
<dbReference type="PANTHER" id="PTHR35271:SF1">
    <property type="entry name" value="ABC TRANSPORTER, SUBSTRATE-BINDING LIPOPROTEIN"/>
    <property type="match status" value="1"/>
</dbReference>
<name>A0ABM7WYV0_9BACT</name>
<evidence type="ECO:0000313" key="2">
    <source>
        <dbReference type="EMBL" id="BDG04650.1"/>
    </source>
</evidence>
<reference evidence="3" key="1">
    <citation type="journal article" date="2022" name="Int. J. Syst. Evol. Microbiol.">
        <title>Anaeromyxobacter oryzae sp. nov., Anaeromyxobacter diazotrophicus sp. nov. and Anaeromyxobacter paludicola sp. nov., isolated from paddy soils.</title>
        <authorList>
            <person name="Itoh H."/>
            <person name="Xu Z."/>
            <person name="Mise K."/>
            <person name="Masuda Y."/>
            <person name="Ushijima N."/>
            <person name="Hayakawa C."/>
            <person name="Shiratori Y."/>
            <person name="Senoo K."/>
        </authorList>
    </citation>
    <scope>NUCLEOTIDE SEQUENCE [LARGE SCALE GENOMIC DNA]</scope>
    <source>
        <strain evidence="3">Red232</strain>
    </source>
</reference>
<gene>
    <name evidence="2" type="ORF">AMOR_36460</name>
</gene>
<sequence length="323" mass="34987">MSPLTKSSLALALTMCAALALPARAQSVAGKKVLFVNSYHEGYPWSDGEEHGASAAFQGSGVELRFFRMDTKRHQDEAFRKQAAQKAKAEIEAFKPDLVIVADDPAVKYVLEAQFKNAKVPFVFCGVNWDASKYGLPYSNATGIVEVAPVKALVSNLRALARGGRVGYLTVDSETERIEGPSYAKTLGAPFATDLYAKTFAQWKEGFLRMQTDADLILLGNVAGINDWNEAEAKAFVLANAKVPVGAAYDFMMPYAMLGLTKIEEEQGAWAGQTALRILRGASPASIPVATNSQSKIFMNVKLAQAAKIVFRPEIVRSAQVVQ</sequence>
<dbReference type="Pfam" id="PF04392">
    <property type="entry name" value="ABC_sub_bind"/>
    <property type="match status" value="1"/>
</dbReference>
<dbReference type="PANTHER" id="PTHR35271">
    <property type="entry name" value="ABC TRANSPORTER, SUBSTRATE-BINDING LIPOPROTEIN-RELATED"/>
    <property type="match status" value="1"/>
</dbReference>
<organism evidence="2 3">
    <name type="scientific">Anaeromyxobacter oryzae</name>
    <dbReference type="NCBI Taxonomy" id="2918170"/>
    <lineage>
        <taxon>Bacteria</taxon>
        <taxon>Pseudomonadati</taxon>
        <taxon>Myxococcota</taxon>
        <taxon>Myxococcia</taxon>
        <taxon>Myxococcales</taxon>
        <taxon>Cystobacterineae</taxon>
        <taxon>Anaeromyxobacteraceae</taxon>
        <taxon>Anaeromyxobacter</taxon>
    </lineage>
</organism>